<organism evidence="2 3">
    <name type="scientific">Wuchereria bancrofti</name>
    <dbReference type="NCBI Taxonomy" id="6293"/>
    <lineage>
        <taxon>Eukaryota</taxon>
        <taxon>Metazoa</taxon>
        <taxon>Ecdysozoa</taxon>
        <taxon>Nematoda</taxon>
        <taxon>Chromadorea</taxon>
        <taxon>Rhabditida</taxon>
        <taxon>Spirurina</taxon>
        <taxon>Spiruromorpha</taxon>
        <taxon>Filarioidea</taxon>
        <taxon>Onchocercidae</taxon>
        <taxon>Wuchereria</taxon>
    </lineage>
</organism>
<dbReference type="InterPro" id="IPR036047">
    <property type="entry name" value="F-box-like_dom_sf"/>
</dbReference>
<feature type="domain" description="F-box" evidence="1">
    <location>
        <begin position="2"/>
        <end position="48"/>
    </location>
</feature>
<dbReference type="Proteomes" id="UP000004810">
    <property type="component" value="Unassembled WGS sequence"/>
</dbReference>
<accession>J9AB47</accession>
<evidence type="ECO:0000259" key="1">
    <source>
        <dbReference type="Pfam" id="PF15966"/>
    </source>
</evidence>
<proteinExistence type="predicted"/>
<gene>
    <name evidence="2" type="ORF">WUBG_17909</name>
</gene>
<dbReference type="SUPFAM" id="SSF81383">
    <property type="entry name" value="F-box domain"/>
    <property type="match status" value="1"/>
</dbReference>
<evidence type="ECO:0000313" key="3">
    <source>
        <dbReference type="Proteomes" id="UP000004810"/>
    </source>
</evidence>
<evidence type="ECO:0000313" key="2">
    <source>
        <dbReference type="EMBL" id="EJW71185.1"/>
    </source>
</evidence>
<reference evidence="3" key="1">
    <citation type="submission" date="2012-08" db="EMBL/GenBank/DDBJ databases">
        <title>The Genome Sequence of Wuchereria bancrofti.</title>
        <authorList>
            <person name="Nutman T.B."/>
            <person name="Fink D.L."/>
            <person name="Russ C."/>
            <person name="Young S."/>
            <person name="Zeng Q."/>
            <person name="Koehrsen M."/>
            <person name="Alvarado L."/>
            <person name="Berlin A."/>
            <person name="Chapman S.B."/>
            <person name="Chen Z."/>
            <person name="Freedman E."/>
            <person name="Gellesch M."/>
            <person name="Goldberg J."/>
            <person name="Griggs A."/>
            <person name="Gujja S."/>
            <person name="Heilman E.R."/>
            <person name="Heiman D."/>
            <person name="Hepburn T."/>
            <person name="Howarth C."/>
            <person name="Jen D."/>
            <person name="Larson L."/>
            <person name="Lewis B."/>
            <person name="Mehta T."/>
            <person name="Park D."/>
            <person name="Pearson M."/>
            <person name="Roberts A."/>
            <person name="Saif S."/>
            <person name="Shea T."/>
            <person name="Shenoy N."/>
            <person name="Sisk P."/>
            <person name="Stolte C."/>
            <person name="Sykes S."/>
            <person name="Walk T."/>
            <person name="White J."/>
            <person name="Yandava C."/>
            <person name="Haas B."/>
            <person name="Henn M.R."/>
            <person name="Nusbaum C."/>
            <person name="Birren B."/>
        </authorList>
    </citation>
    <scope>NUCLEOTIDE SEQUENCE [LARGE SCALE GENOMIC DNA]</scope>
    <source>
        <strain evidence="3">NA</strain>
    </source>
</reference>
<sequence>MLIEIFQYLDSASLRCLSSTCKHMRLMCFKIASDSAMVHIKWERSESGNWSEKCF</sequence>
<protein>
    <recommendedName>
        <fullName evidence="1">F-box domain-containing protein</fullName>
    </recommendedName>
</protein>
<dbReference type="AlphaFoldDB" id="J9AB47"/>
<dbReference type="EMBL" id="ADBV01019287">
    <property type="protein sequence ID" value="EJW71185.1"/>
    <property type="molecule type" value="Genomic_DNA"/>
</dbReference>
<feature type="non-terminal residue" evidence="2">
    <location>
        <position position="55"/>
    </location>
</feature>
<name>J9AB47_WUCBA</name>
<comment type="caution">
    <text evidence="2">The sequence shown here is derived from an EMBL/GenBank/DDBJ whole genome shotgun (WGS) entry which is preliminary data.</text>
</comment>
<dbReference type="Pfam" id="PF15966">
    <property type="entry name" value="F-box_4"/>
    <property type="match status" value="1"/>
</dbReference>
<dbReference type="InterPro" id="IPR001810">
    <property type="entry name" value="F-box_dom"/>
</dbReference>